<accession>A0AAV3RJA3</accession>
<evidence type="ECO:0000313" key="2">
    <source>
        <dbReference type="EMBL" id="GAA0175098.1"/>
    </source>
</evidence>
<proteinExistence type="predicted"/>
<dbReference type="Proteomes" id="UP001454036">
    <property type="component" value="Unassembled WGS sequence"/>
</dbReference>
<keyword evidence="1" id="KW-0472">Membrane</keyword>
<dbReference type="AlphaFoldDB" id="A0AAV3RJA3"/>
<evidence type="ECO:0000313" key="3">
    <source>
        <dbReference type="Proteomes" id="UP001454036"/>
    </source>
</evidence>
<reference evidence="2 3" key="1">
    <citation type="submission" date="2024-01" db="EMBL/GenBank/DDBJ databases">
        <title>The complete chloroplast genome sequence of Lithospermum erythrorhizon: insights into the phylogenetic relationship among Boraginaceae species and the maternal lineages of purple gromwells.</title>
        <authorList>
            <person name="Okada T."/>
            <person name="Watanabe K."/>
        </authorList>
    </citation>
    <scope>NUCLEOTIDE SEQUENCE [LARGE SCALE GENOMIC DNA]</scope>
</reference>
<organism evidence="2 3">
    <name type="scientific">Lithospermum erythrorhizon</name>
    <name type="common">Purple gromwell</name>
    <name type="synonym">Lithospermum officinale var. erythrorhizon</name>
    <dbReference type="NCBI Taxonomy" id="34254"/>
    <lineage>
        <taxon>Eukaryota</taxon>
        <taxon>Viridiplantae</taxon>
        <taxon>Streptophyta</taxon>
        <taxon>Embryophyta</taxon>
        <taxon>Tracheophyta</taxon>
        <taxon>Spermatophyta</taxon>
        <taxon>Magnoliopsida</taxon>
        <taxon>eudicotyledons</taxon>
        <taxon>Gunneridae</taxon>
        <taxon>Pentapetalae</taxon>
        <taxon>asterids</taxon>
        <taxon>lamiids</taxon>
        <taxon>Boraginales</taxon>
        <taxon>Boraginaceae</taxon>
        <taxon>Boraginoideae</taxon>
        <taxon>Lithospermeae</taxon>
        <taxon>Lithospermum</taxon>
    </lineage>
</organism>
<gene>
    <name evidence="2" type="ORF">LIER_41845</name>
</gene>
<keyword evidence="1" id="KW-1133">Transmembrane helix</keyword>
<dbReference type="EMBL" id="BAABME010027129">
    <property type="protein sequence ID" value="GAA0175098.1"/>
    <property type="molecule type" value="Genomic_DNA"/>
</dbReference>
<protein>
    <submittedName>
        <fullName evidence="2">Uncharacterized protein</fullName>
    </submittedName>
</protein>
<name>A0AAV3RJA3_LITER</name>
<comment type="caution">
    <text evidence="2">The sequence shown here is derived from an EMBL/GenBank/DDBJ whole genome shotgun (WGS) entry which is preliminary data.</text>
</comment>
<evidence type="ECO:0000256" key="1">
    <source>
        <dbReference type="SAM" id="Phobius"/>
    </source>
</evidence>
<keyword evidence="3" id="KW-1185">Reference proteome</keyword>
<keyword evidence="1" id="KW-0812">Transmembrane</keyword>
<feature type="transmembrane region" description="Helical" evidence="1">
    <location>
        <begin position="25"/>
        <end position="50"/>
    </location>
</feature>
<sequence length="129" mass="14741">MLVPTPWLVLRPLLGQTSSHGLLIPFAWLALTVFQVACLAVEVVPNLALFCTMYNVIHKRPLCYFQVASPPYNFLYTKKVDKLEPSSWFELWFLAKGVDLGRMSEPIGPWPTQPSMPTTLPKPKLKWRN</sequence>